<organism evidence="8 9">
    <name type="scientific">Chloroherpeton thalassium (strain ATCC 35110 / GB-78)</name>
    <dbReference type="NCBI Taxonomy" id="517418"/>
    <lineage>
        <taxon>Bacteria</taxon>
        <taxon>Pseudomonadati</taxon>
        <taxon>Chlorobiota</taxon>
        <taxon>Chlorobiia</taxon>
        <taxon>Chlorobiales</taxon>
        <taxon>Chloroherpetonaceae</taxon>
        <taxon>Chloroherpeton</taxon>
    </lineage>
</organism>
<dbReference type="InterPro" id="IPR013527">
    <property type="entry name" value="YicC-like_N"/>
</dbReference>
<proteinExistence type="inferred from homology"/>
<comment type="cofactor">
    <cofactor evidence="1">
        <name>a divalent metal cation</name>
        <dbReference type="ChEBI" id="CHEBI:60240"/>
    </cofactor>
</comment>
<keyword evidence="2" id="KW-0540">Nuclease</keyword>
<dbReference type="GO" id="GO:0004521">
    <property type="term" value="F:RNA endonuclease activity"/>
    <property type="evidence" value="ECO:0007669"/>
    <property type="project" value="InterPro"/>
</dbReference>
<evidence type="ECO:0000313" key="8">
    <source>
        <dbReference type="EMBL" id="ACF13379.1"/>
    </source>
</evidence>
<keyword evidence="9" id="KW-1185">Reference proteome</keyword>
<evidence type="ECO:0000259" key="6">
    <source>
        <dbReference type="Pfam" id="PF03755"/>
    </source>
</evidence>
<evidence type="ECO:0000256" key="3">
    <source>
        <dbReference type="ARBA" id="ARBA00022759"/>
    </source>
</evidence>
<dbReference type="PANTHER" id="PTHR30636:SF3">
    <property type="entry name" value="UPF0701 PROTEIN YICC"/>
    <property type="match status" value="1"/>
</dbReference>
<name>B3QXA5_CHLT3</name>
<protein>
    <recommendedName>
        <fullName evidence="10">YicC domain protein</fullName>
    </recommendedName>
</protein>
<dbReference type="AlphaFoldDB" id="B3QXA5"/>
<comment type="similarity">
    <text evidence="5">Belongs to the YicC/YloC family.</text>
</comment>
<dbReference type="STRING" id="517418.Ctha_0914"/>
<keyword evidence="3" id="KW-0255">Endonuclease</keyword>
<feature type="domain" description="Endoribonuclease YicC-like N-terminal" evidence="6">
    <location>
        <begin position="2"/>
        <end position="158"/>
    </location>
</feature>
<sequence>MIESMTGYGSGEYLDGSLRASAEIRSVNNRYAEISVKLPRQFISHELEAKEIIRKALHRGKVSANIQLERNAGSEPLAIQINAEMVTAYSAMLHQIQSLSGIQDSVKLEHLLRFSDIFSSTDEDSELQAREWSAICEALNRAIQALREMRQKEGAELVKDFRLRIENINEALTKIETLSEQTIRETREKLRMKVKEVLGDESKISRERLEMEIVLISDKLDITEECVRFRSHNKLFLEILESNDPDTGRKLNFLLQEQGREANTIASKSQNASISQMVVYLKEELERIREQVQNVQ</sequence>
<evidence type="ECO:0000256" key="5">
    <source>
        <dbReference type="ARBA" id="ARBA00035648"/>
    </source>
</evidence>
<dbReference type="Proteomes" id="UP000001208">
    <property type="component" value="Chromosome"/>
</dbReference>
<dbReference type="GO" id="GO:0016787">
    <property type="term" value="F:hydrolase activity"/>
    <property type="evidence" value="ECO:0007669"/>
    <property type="project" value="UniProtKB-KW"/>
</dbReference>
<accession>B3QXA5</accession>
<evidence type="ECO:0000256" key="4">
    <source>
        <dbReference type="ARBA" id="ARBA00022801"/>
    </source>
</evidence>
<dbReference type="Pfam" id="PF03755">
    <property type="entry name" value="YicC-like_N"/>
    <property type="match status" value="1"/>
</dbReference>
<dbReference type="PANTHER" id="PTHR30636">
    <property type="entry name" value="UPF0701 PROTEIN YICC"/>
    <property type="match status" value="1"/>
</dbReference>
<evidence type="ECO:0008006" key="10">
    <source>
        <dbReference type="Google" id="ProtNLM"/>
    </source>
</evidence>
<dbReference type="HOGENOM" id="CLU_076609_1_0_10"/>
<dbReference type="InterPro" id="IPR005229">
    <property type="entry name" value="YicC/YloC-like"/>
</dbReference>
<dbReference type="NCBIfam" id="TIGR00255">
    <property type="entry name" value="YicC/YloC family endoribonuclease"/>
    <property type="match status" value="1"/>
</dbReference>
<keyword evidence="4" id="KW-0378">Hydrolase</keyword>
<dbReference type="EMBL" id="CP001100">
    <property type="protein sequence ID" value="ACF13379.1"/>
    <property type="molecule type" value="Genomic_DNA"/>
</dbReference>
<evidence type="ECO:0000259" key="7">
    <source>
        <dbReference type="Pfam" id="PF08340"/>
    </source>
</evidence>
<dbReference type="eggNOG" id="COG1561">
    <property type="taxonomic scope" value="Bacteria"/>
</dbReference>
<evidence type="ECO:0000256" key="1">
    <source>
        <dbReference type="ARBA" id="ARBA00001968"/>
    </source>
</evidence>
<dbReference type="KEGG" id="cts:Ctha_0914"/>
<dbReference type="Pfam" id="PF08340">
    <property type="entry name" value="YicC-like_C"/>
    <property type="match status" value="1"/>
</dbReference>
<reference evidence="8 9" key="1">
    <citation type="submission" date="2008-06" db="EMBL/GenBank/DDBJ databases">
        <title>Complete sequence of Chloroherpeton thalassium ATCC 35110.</title>
        <authorList>
            <consortium name="US DOE Joint Genome Institute"/>
            <person name="Lucas S."/>
            <person name="Copeland A."/>
            <person name="Lapidus A."/>
            <person name="Glavina del Rio T."/>
            <person name="Dalin E."/>
            <person name="Tice H."/>
            <person name="Bruce D."/>
            <person name="Goodwin L."/>
            <person name="Pitluck S."/>
            <person name="Schmutz J."/>
            <person name="Larimer F."/>
            <person name="Land M."/>
            <person name="Hauser L."/>
            <person name="Kyrpides N."/>
            <person name="Mikhailova N."/>
            <person name="Liu Z."/>
            <person name="Li T."/>
            <person name="Zhao F."/>
            <person name="Overmann J."/>
            <person name="Bryant D.A."/>
            <person name="Richardson P."/>
        </authorList>
    </citation>
    <scope>NUCLEOTIDE SEQUENCE [LARGE SCALE GENOMIC DNA]</scope>
    <source>
        <strain evidence="9">ATCC 35110 / GB-78</strain>
    </source>
</reference>
<evidence type="ECO:0000256" key="2">
    <source>
        <dbReference type="ARBA" id="ARBA00022722"/>
    </source>
</evidence>
<gene>
    <name evidence="8" type="ordered locus">Ctha_0914</name>
</gene>
<dbReference type="OrthoDB" id="9771229at2"/>
<evidence type="ECO:0000313" key="9">
    <source>
        <dbReference type="Proteomes" id="UP000001208"/>
    </source>
</evidence>
<feature type="domain" description="Endoribonuclease YicC-like C-terminal" evidence="7">
    <location>
        <begin position="175"/>
        <end position="295"/>
    </location>
</feature>
<dbReference type="InterPro" id="IPR013551">
    <property type="entry name" value="YicC-like_C"/>
</dbReference>